<dbReference type="OMA" id="RCENILH"/>
<accession>A0A2V2XHW7</accession>
<dbReference type="VEuPathDB" id="TriTrypDB:TcCLB.445011.10"/>
<dbReference type="VEuPathDB" id="TriTrypDB:C3747_7g443"/>
<dbReference type="VEuPathDB" id="TriTrypDB:Tc_MARK_8550"/>
<feature type="chain" id="PRO_5016140545" description="Clu domain-containing protein" evidence="1">
    <location>
        <begin position="19"/>
        <end position="1350"/>
    </location>
</feature>
<dbReference type="VEuPathDB" id="TriTrypDB:TCSYLVIO_009997"/>
<dbReference type="VEuPathDB" id="TriTrypDB:TcCLB.503915.9"/>
<dbReference type="VEuPathDB" id="TriTrypDB:TcCL_NonESM07201"/>
<dbReference type="VEuPathDB" id="TriTrypDB:C4B63_13g246"/>
<dbReference type="VEuPathDB" id="TriTrypDB:C4B63_13g247"/>
<dbReference type="VEuPathDB" id="TriTrypDB:TcBrA4_0004200"/>
<dbReference type="EMBL" id="PRFC01000007">
    <property type="protein sequence ID" value="PWV20132.1"/>
    <property type="molecule type" value="Genomic_DNA"/>
</dbReference>
<evidence type="ECO:0008006" key="4">
    <source>
        <dbReference type="Google" id="ProtNLM"/>
    </source>
</evidence>
<dbReference type="VEuPathDB" id="TriTrypDB:TcG_01281"/>
<protein>
    <recommendedName>
        <fullName evidence="4">Clu domain-containing protein</fullName>
    </recommendedName>
</protein>
<dbReference type="VEuPathDB" id="TriTrypDB:TcCLB.506679.170"/>
<reference evidence="2 3" key="1">
    <citation type="journal article" date="2018" name="Microb. Genom.">
        <title>Expanding an expanded genome: long-read sequencing of Trypanosoma cruzi.</title>
        <authorList>
            <person name="Berna L."/>
            <person name="Rodriguez M."/>
            <person name="Chiribao M.L."/>
            <person name="Parodi-Talice A."/>
            <person name="Pita S."/>
            <person name="Rijo G."/>
            <person name="Alvarez-Valin F."/>
            <person name="Robello C."/>
        </authorList>
    </citation>
    <scope>NUCLEOTIDE SEQUENCE [LARGE SCALE GENOMIC DNA]</scope>
    <source>
        <strain evidence="2 3">TCC</strain>
    </source>
</reference>
<evidence type="ECO:0000256" key="1">
    <source>
        <dbReference type="SAM" id="SignalP"/>
    </source>
</evidence>
<feature type="signal peptide" evidence="1">
    <location>
        <begin position="1"/>
        <end position="18"/>
    </location>
</feature>
<dbReference type="VEuPathDB" id="TriTrypDB:TCDM_01134"/>
<dbReference type="Proteomes" id="UP000246078">
    <property type="component" value="Unassembled WGS sequence"/>
</dbReference>
<proteinExistence type="predicted"/>
<dbReference type="OrthoDB" id="242738at2759"/>
<name>A0A2V2XHW7_TRYCR</name>
<sequence>MLLRVLLIVAAWLPVIFCAGDGEPHKEEDAYRVYYEPDNTTLSEQLLSSHRVPLRVRLASPIDVESLIWAIRLLDAKRGQCPRLGLWEMLRVAFEKLSLEDIYGVERLETLQRLLSDAESNDGTDGTESWGQVELELPEGGGVLMVHLGDIVLQHPPGWKEIVQVNMVTASLRHMRGEKRRQMRDYTKKVWENHQRLRRLQQLDIQRARQRRIEVARERSERLALMKQGSEWRRNITEHVKRERSVILLLDTKKQDGPSFAQRAGRCENILHAIHTLQSQRVLPTERRMRYLREKEKKVCGDVFYSMEDLARHEEHEMCHSRCSSYCEGVEALENWTRYTGSAASVVQLHALYHNVLLSTTDFNNTAANYLSLLFETVLDDVDRGVFSTCAELCIPSKKLVAEMKFFAGVLGILDHTPEANAGVNKLSAVWWDRARHAYLHIWSASRAGSRRATAALATMKEHGILAQQQHRVAAVLLSTLLLEKHAYFWRQVMSVRAQSSGEAVPSSQRLLRFERFFAEENGWRLVNEPFLTRNRIKAFRSEIDEEDDTESSVPPDEVPLTILQNIFLAQLHIAGIKGVPRDLKRAECLLLLLLRKLRYTCDVPHLEELDKKYFSEAGGGGACEEHLQKLCLLRRSGISMGPCGLLNATSGFKLHPSLRLIRSSKKIHEVVHRILVLLAYVHLLNGLQYDMAAKYAFLALEVSAAVFFSATAELPKDVKHNFVVGNISHNEKLVMLKNKNWPAKDLLMNALRRGDPLDSLFDFTRSGFLSSESLVLLAMSAFRGGVAAQRYICFTTERFFGARSCVEKNGRAPCRTQWTFFLLREASRLWEDEAKIPGILDRSYPSPRLVDAFFLMASLLKRGKITVDDIREGELFTSPRYASGASPPFQPFGSDTSESYRNRLLRFARRVSPFALPGRRVMVYAKNWQYFITRATPPRKLRVLRAAVQSFLEEHDINPLLAVSDMHDYLDGTRWSWLQSLFGTLWDAVLYPFAQTRAEAIEDQLVREVLPKKALDAEPVNITERFAASVLSSRHIREATIALQLLTTALVSGEPDGFTLILLEEMERGNGHLRSFAHFISEHVWGESLANVWMEEHKAAQWHHAKPKTRGRGPVFAADSRIPFYYALPDSRLELFAQIALKLVETRKQYAMSSGCVTAHSNCTAFPAINQEIIRTMALCSGVLIETAVRKGRSFMPRKPYEGMYFPVGSLRCLQGLLQYVQSTGISPFSGLSAKAAELLLLDLLVELAKAQAQYYDLSLDALGSSSRTGSDAADANQEDAKKNYRKYLVEPWRRFFNEGVEDIPLPGLGEGAYYNKRLHRVTGTYYAARMLRWYARTKIWLEQFFGVA</sequence>
<keyword evidence="1" id="KW-0732">Signal</keyword>
<comment type="caution">
    <text evidence="2">The sequence shown here is derived from an EMBL/GenBank/DDBJ whole genome shotgun (WGS) entry which is preliminary data.</text>
</comment>
<gene>
    <name evidence="2" type="ORF">C3747_7g443</name>
</gene>
<dbReference type="VEuPathDB" id="TriTrypDB:BCY84_16200"/>
<evidence type="ECO:0000313" key="2">
    <source>
        <dbReference type="EMBL" id="PWV20132.1"/>
    </source>
</evidence>
<dbReference type="VEuPathDB" id="TriTrypDB:TcYC6_0079730"/>
<evidence type="ECO:0000313" key="3">
    <source>
        <dbReference type="Proteomes" id="UP000246078"/>
    </source>
</evidence>
<dbReference type="VEuPathDB" id="TriTrypDB:C4B63_13g245"/>
<dbReference type="VEuPathDB" id="TriTrypDB:TcCL_NonESM07202"/>
<dbReference type="VEuPathDB" id="TriTrypDB:ECC02_003899"/>
<organism evidence="2 3">
    <name type="scientific">Trypanosoma cruzi</name>
    <dbReference type="NCBI Taxonomy" id="5693"/>
    <lineage>
        <taxon>Eukaryota</taxon>
        <taxon>Discoba</taxon>
        <taxon>Euglenozoa</taxon>
        <taxon>Kinetoplastea</taxon>
        <taxon>Metakinetoplastina</taxon>
        <taxon>Trypanosomatida</taxon>
        <taxon>Trypanosomatidae</taxon>
        <taxon>Trypanosoma</taxon>
        <taxon>Schizotrypanum</taxon>
    </lineage>
</organism>